<sequence>MQLAHLARKEGLLSVLPYVLYRCIQDYSATTLLNGILTPDGTVRRLAPEDQLACLEGYRCLVKVQADTALTWLYDADTLSDMCIQPNICNQLRHKLLKVNLISKPAVSGLEAWNARHADGLCAPCTQNALWDHDAGREALWEILPELIDLPSWSELEKEREESD</sequence>
<organism evidence="1">
    <name type="scientific">Athelia psychrophila</name>
    <dbReference type="NCBI Taxonomy" id="1759441"/>
    <lineage>
        <taxon>Eukaryota</taxon>
        <taxon>Fungi</taxon>
        <taxon>Dikarya</taxon>
        <taxon>Basidiomycota</taxon>
        <taxon>Agaricomycotina</taxon>
        <taxon>Agaricomycetes</taxon>
        <taxon>Agaricomycetidae</taxon>
        <taxon>Atheliales</taxon>
        <taxon>Atheliaceae</taxon>
        <taxon>Athelia</taxon>
    </lineage>
</organism>
<gene>
    <name evidence="1" type="ORF">FIBSPDRAFT_976750</name>
</gene>
<reference evidence="1" key="1">
    <citation type="journal article" date="2016" name="Mol. Biol. Evol.">
        <title>Comparative Genomics of Early-Diverging Mushroom-Forming Fungi Provides Insights into the Origins of Lignocellulose Decay Capabilities.</title>
        <authorList>
            <person name="Nagy L.G."/>
            <person name="Riley R."/>
            <person name="Tritt A."/>
            <person name="Adam C."/>
            <person name="Daum C."/>
            <person name="Floudas D."/>
            <person name="Sun H."/>
            <person name="Yadav J.S."/>
            <person name="Pangilinan J."/>
            <person name="Larsson K.H."/>
            <person name="Matsuura K."/>
            <person name="Barry K."/>
            <person name="Labutti K."/>
            <person name="Kuo R."/>
            <person name="Ohm R.A."/>
            <person name="Bhattacharya S.S."/>
            <person name="Shirouzu T."/>
            <person name="Yoshinaga Y."/>
            <person name="Martin F.M."/>
            <person name="Grigoriev I.V."/>
            <person name="Hibbett D.S."/>
        </authorList>
    </citation>
    <scope>NUCLEOTIDE SEQUENCE [LARGE SCALE GENOMIC DNA]</scope>
    <source>
        <strain evidence="1">CBS 109695</strain>
    </source>
</reference>
<protein>
    <submittedName>
        <fullName evidence="1">Uncharacterized protein</fullName>
    </submittedName>
</protein>
<proteinExistence type="predicted"/>
<name>A0A166TS32_9AGAM</name>
<dbReference type="OrthoDB" id="3217871at2759"/>
<evidence type="ECO:0000313" key="1">
    <source>
        <dbReference type="EMBL" id="KZP30914.1"/>
    </source>
</evidence>
<dbReference type="AlphaFoldDB" id="A0A166TS32"/>
<dbReference type="EMBL" id="KV417491">
    <property type="protein sequence ID" value="KZP30914.1"/>
    <property type="molecule type" value="Genomic_DNA"/>
</dbReference>
<accession>A0A166TS32</accession>